<dbReference type="NCBIfam" id="NF040876">
    <property type="entry name" value="RHE_PE00001_fam"/>
    <property type="match status" value="1"/>
</dbReference>
<dbReference type="GO" id="GO:0003677">
    <property type="term" value="F:DNA binding"/>
    <property type="evidence" value="ECO:0007669"/>
    <property type="project" value="UniProtKB-KW"/>
</dbReference>
<feature type="region of interest" description="Disordered" evidence="1">
    <location>
        <begin position="138"/>
        <end position="162"/>
    </location>
</feature>
<feature type="compositionally biased region" description="Acidic residues" evidence="1">
    <location>
        <begin position="153"/>
        <end position="162"/>
    </location>
</feature>
<proteinExistence type="predicted"/>
<keyword evidence="5" id="KW-1185">Reference proteome</keyword>
<dbReference type="InterPro" id="IPR011670">
    <property type="entry name" value="DUF1612"/>
</dbReference>
<dbReference type="EMBL" id="CP013571">
    <property type="protein sequence ID" value="ANL87477.1"/>
    <property type="molecule type" value="Genomic_DNA"/>
</dbReference>
<geneLocation type="plasmid" evidence="4 5">
    <name>pRphaN771c</name>
</geneLocation>
<evidence type="ECO:0000313" key="4">
    <source>
        <dbReference type="EMBL" id="ANL87477.1"/>
    </source>
</evidence>
<gene>
    <name evidence="4" type="ORF">AMC81_PC00001</name>
</gene>
<evidence type="ECO:0000256" key="1">
    <source>
        <dbReference type="SAM" id="MobiDB-lite"/>
    </source>
</evidence>
<dbReference type="InterPro" id="IPR021068">
    <property type="entry name" value="HTH_DNA-bd"/>
</dbReference>
<dbReference type="Pfam" id="PF11972">
    <property type="entry name" value="HTH_13"/>
    <property type="match status" value="1"/>
</dbReference>
<protein>
    <submittedName>
        <fullName evidence="4">HTH DNA-binding domain-containing protein</fullName>
    </submittedName>
</protein>
<reference evidence="4 5" key="1">
    <citation type="submission" date="2015-11" db="EMBL/GenBank/DDBJ databases">
        <title>The limits of bacterial species coexistence and the symbiotic plasmid transference in sympatric Rhizobium populations.</title>
        <authorList>
            <person name="Perez-Carrascal O.M."/>
            <person name="VanInsberghe D."/>
            <person name="Juarez S."/>
            <person name="Polz M.F."/>
            <person name="Vinuesa P."/>
            <person name="Gonzalez V."/>
        </authorList>
    </citation>
    <scope>NUCLEOTIDE SEQUENCE [LARGE SCALE GENOMIC DNA]</scope>
    <source>
        <strain evidence="4 5">N771</strain>
        <plasmid evidence="4 5">pRphaN771c</plasmid>
    </source>
</reference>
<evidence type="ECO:0000259" key="2">
    <source>
        <dbReference type="Pfam" id="PF07756"/>
    </source>
</evidence>
<name>A0ABN4QW86_9HYPH</name>
<dbReference type="Pfam" id="PF07756">
    <property type="entry name" value="DUF1612"/>
    <property type="match status" value="1"/>
</dbReference>
<evidence type="ECO:0000259" key="3">
    <source>
        <dbReference type="Pfam" id="PF11972"/>
    </source>
</evidence>
<accession>A0ABN4QW86</accession>
<sequence>MVAEENMPFASICEKPQSLTMRYDIDGTMLQNLLPALAAAEDGLARLDERVLRSPVGEGFAERSHFFDAAGALWVAGELVHVEDLVLHDAHMDSRAPSHELTIAHSVLRSRRRIWTGEPAWAFGVSGLATLTATMGEGEGTAQETKSPAVMVEPDDEEGDEDGPLAAEMAEIDALLARSQKLIDIHTGKAPAEETAAVSTTKRNDDPLGLLGDDEWDEEQRLAEWRSVLPLADSLPPVLGAIILFEAWDRIEPLRRQHWLGGLLVASYLRARGKVASHLFSFYGGLKLVRHERRRARDRATRLQAFLEAMHLGAAAGLKEIDRLSLARTQMELRYRGRRSNSSLPDLADFILSRPMVSAAMIAHHLRITPRGALNLVNEIGIREITGRGRYRAWGII</sequence>
<keyword evidence="4" id="KW-0614">Plasmid</keyword>
<keyword evidence="4" id="KW-0238">DNA-binding</keyword>
<evidence type="ECO:0000313" key="5">
    <source>
        <dbReference type="Proteomes" id="UP000078551"/>
    </source>
</evidence>
<dbReference type="InterPro" id="IPR048017">
    <property type="entry name" value="Y4cF-like"/>
</dbReference>
<dbReference type="Proteomes" id="UP000078551">
    <property type="component" value="Plasmid pRphaN771c"/>
</dbReference>
<feature type="domain" description="DUF1612" evidence="2">
    <location>
        <begin position="211"/>
        <end position="335"/>
    </location>
</feature>
<feature type="domain" description="HTH DNA binding" evidence="3">
    <location>
        <begin position="344"/>
        <end position="397"/>
    </location>
</feature>
<organism evidence="4 5">
    <name type="scientific">Rhizobium phaseoli</name>
    <dbReference type="NCBI Taxonomy" id="396"/>
    <lineage>
        <taxon>Bacteria</taxon>
        <taxon>Pseudomonadati</taxon>
        <taxon>Pseudomonadota</taxon>
        <taxon>Alphaproteobacteria</taxon>
        <taxon>Hyphomicrobiales</taxon>
        <taxon>Rhizobiaceae</taxon>
        <taxon>Rhizobium/Agrobacterium group</taxon>
        <taxon>Rhizobium</taxon>
    </lineage>
</organism>